<dbReference type="Proteomes" id="UP000664940">
    <property type="component" value="Unassembled WGS sequence"/>
</dbReference>
<proteinExistence type="predicted"/>
<evidence type="ECO:0000313" key="1">
    <source>
        <dbReference type="EMBL" id="KAF6130765.1"/>
    </source>
</evidence>
<gene>
    <name evidence="1" type="ORF">HJG60_007743</name>
</gene>
<reference evidence="1 2" key="1">
    <citation type="journal article" date="2020" name="Nature">
        <title>Six reference-quality genomes reveal evolution of bat adaptations.</title>
        <authorList>
            <person name="Jebb D."/>
            <person name="Huang Z."/>
            <person name="Pippel M."/>
            <person name="Hughes G.M."/>
            <person name="Lavrichenko K."/>
            <person name="Devanna P."/>
            <person name="Winkler S."/>
            <person name="Jermiin L.S."/>
            <person name="Skirmuntt E.C."/>
            <person name="Katzourakis A."/>
            <person name="Burkitt-Gray L."/>
            <person name="Ray D.A."/>
            <person name="Sullivan K.A.M."/>
            <person name="Roscito J.G."/>
            <person name="Kirilenko B.M."/>
            <person name="Davalos L.M."/>
            <person name="Corthals A.P."/>
            <person name="Power M.L."/>
            <person name="Jones G."/>
            <person name="Ransome R.D."/>
            <person name="Dechmann D.K.N."/>
            <person name="Locatelli A.G."/>
            <person name="Puechmaille S.J."/>
            <person name="Fedrigo O."/>
            <person name="Jarvis E.D."/>
            <person name="Hiller M."/>
            <person name="Vernes S.C."/>
            <person name="Myers E.W."/>
            <person name="Teeling E.C."/>
        </authorList>
    </citation>
    <scope>NUCLEOTIDE SEQUENCE [LARGE SCALE GENOMIC DNA]</scope>
    <source>
        <strain evidence="1">Bat1K_MPI-CBG_1</strain>
    </source>
</reference>
<sequence length="218" mass="22772">MSWLLFWDRRGAGSPGRRNGGSLPRRTPVTSKEVGTAPLWLHATLKVSVWGLGGPGWEVSLRPFEEGSLGSAVRPLVRALGLAGATDATGGGGCAVPPATLARHSVCPRTPTHLPATAPASFLGAQSCEGPHDTCGGLQPPDFFSCICATGLEILTSHPHSHPPHQALVSPPLWVRGLGVVPCPPDAPRHTPRPHHLPCPRLLCQVSTPPACEPESSP</sequence>
<accession>A0A834ERI6</accession>
<dbReference type="AlphaFoldDB" id="A0A834ERI6"/>
<name>A0A834ERI6_9CHIR</name>
<protein>
    <submittedName>
        <fullName evidence="1">Uncharacterized protein</fullName>
    </submittedName>
</protein>
<comment type="caution">
    <text evidence="1">The sequence shown here is derived from an EMBL/GenBank/DDBJ whole genome shotgun (WGS) entry which is preliminary data.</text>
</comment>
<organism evidence="1 2">
    <name type="scientific">Phyllostomus discolor</name>
    <name type="common">pale spear-nosed bat</name>
    <dbReference type="NCBI Taxonomy" id="89673"/>
    <lineage>
        <taxon>Eukaryota</taxon>
        <taxon>Metazoa</taxon>
        <taxon>Chordata</taxon>
        <taxon>Craniata</taxon>
        <taxon>Vertebrata</taxon>
        <taxon>Euteleostomi</taxon>
        <taxon>Mammalia</taxon>
        <taxon>Eutheria</taxon>
        <taxon>Laurasiatheria</taxon>
        <taxon>Chiroptera</taxon>
        <taxon>Yangochiroptera</taxon>
        <taxon>Phyllostomidae</taxon>
        <taxon>Phyllostominae</taxon>
        <taxon>Phyllostomus</taxon>
    </lineage>
</organism>
<evidence type="ECO:0000313" key="2">
    <source>
        <dbReference type="Proteomes" id="UP000664940"/>
    </source>
</evidence>
<dbReference type="EMBL" id="JABVXQ010000001">
    <property type="protein sequence ID" value="KAF6130765.1"/>
    <property type="molecule type" value="Genomic_DNA"/>
</dbReference>